<dbReference type="Gene3D" id="3.40.250.10">
    <property type="entry name" value="Rhodanese-like domain"/>
    <property type="match status" value="1"/>
</dbReference>
<gene>
    <name evidence="4" type="ORF">SAMN05421647_103231</name>
</gene>
<dbReference type="InterPro" id="IPR022376">
    <property type="entry name" value="PQQ_CXXCW"/>
</dbReference>
<feature type="compositionally biased region" description="Basic and acidic residues" evidence="1">
    <location>
        <begin position="192"/>
        <end position="206"/>
    </location>
</feature>
<reference evidence="4 5" key="1">
    <citation type="submission" date="2017-01" db="EMBL/GenBank/DDBJ databases">
        <authorList>
            <person name="Mah S.A."/>
            <person name="Swanson W.J."/>
            <person name="Moy G.W."/>
            <person name="Vacquier V.D."/>
        </authorList>
    </citation>
    <scope>NUCLEOTIDE SEQUENCE [LARGE SCALE GENOMIC DNA]</scope>
    <source>
        <strain evidence="4 5">DSM 7027</strain>
    </source>
</reference>
<dbReference type="SUPFAM" id="SSF52821">
    <property type="entry name" value="Rhodanese/Cell cycle control phosphatase"/>
    <property type="match status" value="1"/>
</dbReference>
<evidence type="ECO:0000313" key="5">
    <source>
        <dbReference type="Proteomes" id="UP000186895"/>
    </source>
</evidence>
<sequence>MFCVQKAAIIALAVSISLPVSPVWSAGSDRDRTDLYFSWEGYRIGRYRSPTPEQAEGGTRIDVQQLVRLQSSAKPAPILLDVQPVSWQSGIFLQTRQRYNLPGSVWLPNVGLGELNERWTDYFQTHLHRITQGDKQRAIVVYCTADCWMSWNAVKRANQWGYQQLYWFAEGTDGWREAERKLVAAQPVPLPDKQKLQDTDRPDTTR</sequence>
<feature type="signal peptide" evidence="2">
    <location>
        <begin position="1"/>
        <end position="26"/>
    </location>
</feature>
<feature type="chain" id="PRO_5012907388" evidence="2">
    <location>
        <begin position="27"/>
        <end position="206"/>
    </location>
</feature>
<protein>
    <submittedName>
        <fullName evidence="4">PQQ-dependent catabolism-associated CXXCW motif protein</fullName>
    </submittedName>
</protein>
<dbReference type="PROSITE" id="PS50206">
    <property type="entry name" value="RHODANESE_3"/>
    <property type="match status" value="1"/>
</dbReference>
<evidence type="ECO:0000313" key="4">
    <source>
        <dbReference type="EMBL" id="SIQ26243.1"/>
    </source>
</evidence>
<dbReference type="STRING" id="49186.SAMN05421647_103231"/>
<feature type="region of interest" description="Disordered" evidence="1">
    <location>
        <begin position="186"/>
        <end position="206"/>
    </location>
</feature>
<evidence type="ECO:0000259" key="3">
    <source>
        <dbReference type="PROSITE" id="PS50206"/>
    </source>
</evidence>
<evidence type="ECO:0000256" key="1">
    <source>
        <dbReference type="SAM" id="MobiDB-lite"/>
    </source>
</evidence>
<dbReference type="InterPro" id="IPR001763">
    <property type="entry name" value="Rhodanese-like_dom"/>
</dbReference>
<dbReference type="InterPro" id="IPR036873">
    <property type="entry name" value="Rhodanese-like_dom_sf"/>
</dbReference>
<dbReference type="AlphaFoldDB" id="A0A1N6RBN5"/>
<feature type="domain" description="Rhodanese" evidence="3">
    <location>
        <begin position="101"/>
        <end position="184"/>
    </location>
</feature>
<accession>A0A1N6RBN5</accession>
<keyword evidence="5" id="KW-1185">Reference proteome</keyword>
<organism evidence="4 5">
    <name type="scientific">Marinobacterium stanieri</name>
    <dbReference type="NCBI Taxonomy" id="49186"/>
    <lineage>
        <taxon>Bacteria</taxon>
        <taxon>Pseudomonadati</taxon>
        <taxon>Pseudomonadota</taxon>
        <taxon>Gammaproteobacteria</taxon>
        <taxon>Oceanospirillales</taxon>
        <taxon>Oceanospirillaceae</taxon>
        <taxon>Marinobacterium</taxon>
    </lineage>
</organism>
<proteinExistence type="predicted"/>
<evidence type="ECO:0000256" key="2">
    <source>
        <dbReference type="SAM" id="SignalP"/>
    </source>
</evidence>
<dbReference type="CDD" id="cd00158">
    <property type="entry name" value="RHOD"/>
    <property type="match status" value="1"/>
</dbReference>
<dbReference type="Pfam" id="PF00581">
    <property type="entry name" value="Rhodanese"/>
    <property type="match status" value="1"/>
</dbReference>
<dbReference type="NCBIfam" id="TIGR03865">
    <property type="entry name" value="PQQ_CXXCW"/>
    <property type="match status" value="1"/>
</dbReference>
<dbReference type="EMBL" id="FTMN01000003">
    <property type="protein sequence ID" value="SIQ26243.1"/>
    <property type="molecule type" value="Genomic_DNA"/>
</dbReference>
<name>A0A1N6RBN5_9GAMM</name>
<dbReference type="eggNOG" id="COG0607">
    <property type="taxonomic scope" value="Bacteria"/>
</dbReference>
<keyword evidence="2" id="KW-0732">Signal</keyword>
<dbReference type="Proteomes" id="UP000186895">
    <property type="component" value="Unassembled WGS sequence"/>
</dbReference>